<accession>A0ABX0K5L6</accession>
<reference evidence="2 3" key="1">
    <citation type="journal article" date="2020" name="Int. J. Syst. Evol. Microbiol.">
        <title>Novel acetic acid bacteria from cider fermentations: Acetobacter conturbans sp. nov. and Acetobacter fallax sp. nov.</title>
        <authorList>
            <person name="Sombolestani A.S."/>
            <person name="Cleenwerck I."/>
            <person name="Cnockaert M."/>
            <person name="Borremans W."/>
            <person name="Wieme A.D."/>
            <person name="De Vuyst L."/>
            <person name="Vandamme P."/>
        </authorList>
    </citation>
    <scope>NUCLEOTIDE SEQUENCE [LARGE SCALE GENOMIC DNA]</scope>
    <source>
        <strain evidence="2 3">LMG 1637</strain>
    </source>
</reference>
<keyword evidence="3" id="KW-1185">Reference proteome</keyword>
<feature type="region of interest" description="Disordered" evidence="1">
    <location>
        <begin position="17"/>
        <end position="69"/>
    </location>
</feature>
<name>A0ABX0K5L6_9PROT</name>
<sequence length="158" mass="16708">MSVISTINYVSRVVTSRKTRQRTTPTPFSVGQAGESGRSSAAGAVSGTSLLGLQEEDGDDPQGNDRTAFNWGDDTLKTLRSVQVALLEGDSVTEALATLEGLCESAPLAASPGLISAIRSIRVRAAIEVAKARRSEGRSMQPESDRNEDGQFPNSKGR</sequence>
<dbReference type="InterPro" id="IPR019704">
    <property type="entry name" value="Flagellar_assmbl_FliX_class2"/>
</dbReference>
<proteinExistence type="predicted"/>
<evidence type="ECO:0000313" key="3">
    <source>
        <dbReference type="Proteomes" id="UP000615326"/>
    </source>
</evidence>
<protein>
    <submittedName>
        <fullName evidence="2">Uncharacterized protein</fullName>
    </submittedName>
</protein>
<feature type="compositionally biased region" description="Basic and acidic residues" evidence="1">
    <location>
        <begin position="131"/>
        <end position="149"/>
    </location>
</feature>
<gene>
    <name evidence="2" type="ORF">GOB84_00435</name>
</gene>
<feature type="compositionally biased region" description="Low complexity" evidence="1">
    <location>
        <begin position="33"/>
        <end position="53"/>
    </location>
</feature>
<evidence type="ECO:0000256" key="1">
    <source>
        <dbReference type="SAM" id="MobiDB-lite"/>
    </source>
</evidence>
<feature type="region of interest" description="Disordered" evidence="1">
    <location>
        <begin position="131"/>
        <end position="158"/>
    </location>
</feature>
<dbReference type="RefSeq" id="WP_173575651.1">
    <property type="nucleotide sequence ID" value="NZ_WOSW01000001.1"/>
</dbReference>
<evidence type="ECO:0000313" key="2">
    <source>
        <dbReference type="EMBL" id="NHO31047.1"/>
    </source>
</evidence>
<comment type="caution">
    <text evidence="2">The sequence shown here is derived from an EMBL/GenBank/DDBJ whole genome shotgun (WGS) entry which is preliminary data.</text>
</comment>
<organism evidence="2 3">
    <name type="scientific">Acetobacter fallax</name>
    <dbReference type="NCBI Taxonomy" id="1737473"/>
    <lineage>
        <taxon>Bacteria</taxon>
        <taxon>Pseudomonadati</taxon>
        <taxon>Pseudomonadota</taxon>
        <taxon>Alphaproteobacteria</taxon>
        <taxon>Acetobacterales</taxon>
        <taxon>Acetobacteraceae</taxon>
        <taxon>Acetobacter</taxon>
    </lineage>
</organism>
<dbReference type="EMBL" id="WOSW01000001">
    <property type="protein sequence ID" value="NHO31047.1"/>
    <property type="molecule type" value="Genomic_DNA"/>
</dbReference>
<dbReference type="Pfam" id="PF10768">
    <property type="entry name" value="FliX"/>
    <property type="match status" value="1"/>
</dbReference>
<dbReference type="Proteomes" id="UP000615326">
    <property type="component" value="Unassembled WGS sequence"/>
</dbReference>